<dbReference type="InterPro" id="IPR021300">
    <property type="entry name" value="Integr_conj_element_PFL4695"/>
</dbReference>
<dbReference type="Pfam" id="PF11072">
    <property type="entry name" value="DUF2859"/>
    <property type="match status" value="1"/>
</dbReference>
<dbReference type="NCBIfam" id="TIGR03765">
    <property type="entry name" value="ICE_PFL_4695"/>
    <property type="match status" value="1"/>
</dbReference>
<protein>
    <submittedName>
        <fullName evidence="1">Integrating conjugative element protein</fullName>
    </submittedName>
</protein>
<dbReference type="EMBL" id="JAJVKT010000016">
    <property type="protein sequence ID" value="MCE7509686.1"/>
    <property type="molecule type" value="Genomic_DNA"/>
</dbReference>
<name>A0A9Q3ZFI5_9GAMM</name>
<gene>
    <name evidence="1" type="ORF">LZG35_13655</name>
</gene>
<dbReference type="RefSeq" id="WP_055099012.1">
    <property type="nucleotide sequence ID" value="NZ_CP102389.1"/>
</dbReference>
<accession>A0A9Q3ZFI5</accession>
<evidence type="ECO:0000313" key="2">
    <source>
        <dbReference type="Proteomes" id="UP001107961"/>
    </source>
</evidence>
<dbReference type="Proteomes" id="UP001107961">
    <property type="component" value="Unassembled WGS sequence"/>
</dbReference>
<reference evidence="1" key="1">
    <citation type="submission" date="2022-01" db="EMBL/GenBank/DDBJ databases">
        <authorList>
            <person name="Karlyshev A.V."/>
            <person name="Jaspars M."/>
        </authorList>
    </citation>
    <scope>NUCLEOTIDE SEQUENCE</scope>
    <source>
        <strain evidence="1">AGSA3-2</strain>
    </source>
</reference>
<sequence length="165" mass="17883">MANLMASADDTQLIVVEDRGGVSALLYYQALDLPPMDAPVRPPMRDEEPVAPTQPFSEADMLPAKSALLSPGRVERRSVQAPGLRPLFLVGDDEYSQAWLRRRADNLQALGAAGLVVNVETAEDLANLRRLVPCLSLSPVSADELARRLGLNHYPVLVTATGIEQ</sequence>
<dbReference type="AlphaFoldDB" id="A0A9Q3ZFI5"/>
<proteinExistence type="predicted"/>
<keyword evidence="2" id="KW-1185">Reference proteome</keyword>
<comment type="caution">
    <text evidence="1">The sequence shown here is derived from an EMBL/GenBank/DDBJ whole genome shotgun (WGS) entry which is preliminary data.</text>
</comment>
<evidence type="ECO:0000313" key="1">
    <source>
        <dbReference type="EMBL" id="MCE7509686.1"/>
    </source>
</evidence>
<organism evidence="1 2">
    <name type="scientific">Alloalcanivorax xenomutans</name>
    <dbReference type="NCBI Taxonomy" id="1094342"/>
    <lineage>
        <taxon>Bacteria</taxon>
        <taxon>Pseudomonadati</taxon>
        <taxon>Pseudomonadota</taxon>
        <taxon>Gammaproteobacteria</taxon>
        <taxon>Oceanospirillales</taxon>
        <taxon>Alcanivoracaceae</taxon>
        <taxon>Alloalcanivorax</taxon>
    </lineage>
</organism>